<sequence>MQSSFFTYLDRGPYTFSVAMTLVLFVLTLMMTFWAPPALTLDMRAFKAVPQNEASSLHDFYYFYHLSYYSGNYAMGSDDLADTKQFSAASGYQNVSKPMDNTLTQFPQDLKNRLQRSSKSTSLTFAIASSAIASLCIHILVNLAIINWCAELCGAILRRSGT</sequence>
<dbReference type="KEGG" id="ssl:SS1G_05023"/>
<protein>
    <submittedName>
        <fullName evidence="2">Uncharacterized protein</fullName>
    </submittedName>
</protein>
<organism evidence="2 3">
    <name type="scientific">Sclerotinia sclerotiorum (strain ATCC 18683 / 1980 / Ss-1)</name>
    <name type="common">White mold</name>
    <name type="synonym">Whetzelinia sclerotiorum</name>
    <dbReference type="NCBI Taxonomy" id="665079"/>
    <lineage>
        <taxon>Eukaryota</taxon>
        <taxon>Fungi</taxon>
        <taxon>Dikarya</taxon>
        <taxon>Ascomycota</taxon>
        <taxon>Pezizomycotina</taxon>
        <taxon>Leotiomycetes</taxon>
        <taxon>Helotiales</taxon>
        <taxon>Sclerotiniaceae</taxon>
        <taxon>Sclerotinia</taxon>
    </lineage>
</organism>
<evidence type="ECO:0000256" key="1">
    <source>
        <dbReference type="SAM" id="Phobius"/>
    </source>
</evidence>
<dbReference type="OrthoDB" id="10318951at2759"/>
<evidence type="ECO:0000313" key="3">
    <source>
        <dbReference type="Proteomes" id="UP000177798"/>
    </source>
</evidence>
<keyword evidence="1" id="KW-0812">Transmembrane</keyword>
<dbReference type="RefSeq" id="XP_001593596.1">
    <property type="nucleotide sequence ID" value="XM_001593546.1"/>
</dbReference>
<dbReference type="AlphaFoldDB" id="A0A1D9QAD5"/>
<keyword evidence="1" id="KW-1133">Transmembrane helix</keyword>
<name>A0A1D9QAD5_SCLS1</name>
<feature type="transmembrane region" description="Helical" evidence="1">
    <location>
        <begin position="123"/>
        <end position="148"/>
    </location>
</feature>
<reference evidence="3" key="1">
    <citation type="journal article" date="2017" name="Genome Biol. Evol.">
        <title>The complete genome sequence of the phytopathogenic fungus Sclerotinia sclerotiorum reveals insights into the genome architecture of broad host range pathogens.</title>
        <authorList>
            <person name="Derbyshire M."/>
            <person name="Denton-Giles M."/>
            <person name="Hegedus D."/>
            <person name="Seifbarghy S."/>
            <person name="Rollins J."/>
            <person name="van Kan J."/>
            <person name="Seidl M.F."/>
            <person name="Faino L."/>
            <person name="Mbengue M."/>
            <person name="Navaud O."/>
            <person name="Raffaele S."/>
            <person name="Hammond-Kosack K."/>
            <person name="Heard S."/>
            <person name="Oliver R."/>
        </authorList>
    </citation>
    <scope>NUCLEOTIDE SEQUENCE [LARGE SCALE GENOMIC DNA]</scope>
    <source>
        <strain evidence="3">ATCC 18683 / 1980 / Ss-1</strain>
    </source>
</reference>
<dbReference type="Proteomes" id="UP000177798">
    <property type="component" value="Chromosome 8"/>
</dbReference>
<feature type="transmembrane region" description="Helical" evidence="1">
    <location>
        <begin position="14"/>
        <end position="35"/>
    </location>
</feature>
<dbReference type="EMBL" id="CP017821">
    <property type="protein sequence ID" value="APA11583.1"/>
    <property type="molecule type" value="Genomic_DNA"/>
</dbReference>
<proteinExistence type="predicted"/>
<evidence type="ECO:0000313" key="2">
    <source>
        <dbReference type="EMBL" id="APA11583.1"/>
    </source>
</evidence>
<keyword evidence="1" id="KW-0472">Membrane</keyword>
<accession>A0A1D9QAD5</accession>
<dbReference type="VEuPathDB" id="FungiDB:sscle_08g063530"/>
<gene>
    <name evidence="2" type="ORF">sscle_08g063530</name>
</gene>